<proteinExistence type="predicted"/>
<keyword evidence="3" id="KW-0238">DNA-binding</keyword>
<dbReference type="InterPro" id="IPR051089">
    <property type="entry name" value="prtT"/>
</dbReference>
<dbReference type="EMBL" id="CP090175">
    <property type="protein sequence ID" value="UJO25260.1"/>
    <property type="molecule type" value="Genomic_DNA"/>
</dbReference>
<reference evidence="7" key="2">
    <citation type="journal article" date="2022" name="Microb. Genom.">
        <title>A chromosome-scale genome assembly of the tomato pathogen Cladosporium fulvum reveals a compartmentalized genome architecture and the presence of a dispensable chromosome.</title>
        <authorList>
            <person name="Zaccaron A.Z."/>
            <person name="Chen L.H."/>
            <person name="Samaras A."/>
            <person name="Stergiopoulos I."/>
        </authorList>
    </citation>
    <scope>NUCLEOTIDE SEQUENCE</scope>
    <source>
        <strain evidence="7">Race5_Kim</strain>
    </source>
</reference>
<dbReference type="GeneID" id="71994452"/>
<dbReference type="AlphaFoldDB" id="A0A9Q8PMH4"/>
<reference evidence="7" key="1">
    <citation type="submission" date="2021-12" db="EMBL/GenBank/DDBJ databases">
        <authorList>
            <person name="Zaccaron A."/>
            <person name="Stergiopoulos I."/>
        </authorList>
    </citation>
    <scope>NUCLEOTIDE SEQUENCE</scope>
    <source>
        <strain evidence="7">Race5_Kim</strain>
    </source>
</reference>
<keyword evidence="2" id="KW-0805">Transcription regulation</keyword>
<evidence type="ECO:0000313" key="7">
    <source>
        <dbReference type="EMBL" id="UJO25260.1"/>
    </source>
</evidence>
<dbReference type="GO" id="GO:0000981">
    <property type="term" value="F:DNA-binding transcription factor activity, RNA polymerase II-specific"/>
    <property type="evidence" value="ECO:0007669"/>
    <property type="project" value="TreeGrafter"/>
</dbReference>
<feature type="region of interest" description="Disordered" evidence="6">
    <location>
        <begin position="359"/>
        <end position="384"/>
    </location>
</feature>
<name>A0A9Q8PMH4_PASFU</name>
<feature type="compositionally biased region" description="Polar residues" evidence="6">
    <location>
        <begin position="359"/>
        <end position="374"/>
    </location>
</feature>
<protein>
    <submittedName>
        <fullName evidence="7">Uncharacterized protein</fullName>
    </submittedName>
</protein>
<dbReference type="CDD" id="cd12148">
    <property type="entry name" value="fungal_TF_MHR"/>
    <property type="match status" value="1"/>
</dbReference>
<keyword evidence="5" id="KW-0539">Nucleus</keyword>
<sequence length="384" mass="42717">MITAASNAGDPQLFGQLHSELIKRLAQKAVIEGDRSLELVQAILVMESWLWVPDNFENVNFYQWIHIAATMALQLGLGGTGKGQSRSRREESEATADMQELRTTLVVYLSASSVAISLRRDNMFGLTPAVRVALDAFSKRAETTNDRRLLAWIRLEMIAEDVQSVTPNQQYSRESFLAMSSDVAANVYRLHIRLENWQKELQPGIMNELLFVHFQYCKAKLYEVPVHFHHDLSKLVAYPFTGGDDSAPDDETHGGDSNAILRRAVQPYHDACRGVLHAVLAITPEALGGCPTVLLARAVYAMNGLKVGQRRHGIEEDVRSIHTLIANHLSKAVGEHGRQIPRVFLHVWKGLLDAQETADSTPYATDSEHLNSTAPKAEDAYSTP</sequence>
<accession>A0A9Q8PMH4</accession>
<dbReference type="KEGG" id="ffu:CLAFUR5_14574"/>
<keyword evidence="8" id="KW-1185">Reference proteome</keyword>
<evidence type="ECO:0000256" key="1">
    <source>
        <dbReference type="ARBA" id="ARBA00004123"/>
    </source>
</evidence>
<evidence type="ECO:0000256" key="3">
    <source>
        <dbReference type="ARBA" id="ARBA00023125"/>
    </source>
</evidence>
<gene>
    <name evidence="7" type="ORF">CLAFUR5_14574</name>
</gene>
<dbReference type="OrthoDB" id="3365636at2759"/>
<evidence type="ECO:0000313" key="8">
    <source>
        <dbReference type="Proteomes" id="UP000756132"/>
    </source>
</evidence>
<evidence type="ECO:0000256" key="2">
    <source>
        <dbReference type="ARBA" id="ARBA00023015"/>
    </source>
</evidence>
<dbReference type="PANTHER" id="PTHR31845">
    <property type="entry name" value="FINGER DOMAIN PROTEIN, PUTATIVE-RELATED"/>
    <property type="match status" value="1"/>
</dbReference>
<dbReference type="RefSeq" id="XP_047769626.1">
    <property type="nucleotide sequence ID" value="XM_047913722.1"/>
</dbReference>
<organism evidence="7 8">
    <name type="scientific">Passalora fulva</name>
    <name type="common">Tomato leaf mold</name>
    <name type="synonym">Cladosporium fulvum</name>
    <dbReference type="NCBI Taxonomy" id="5499"/>
    <lineage>
        <taxon>Eukaryota</taxon>
        <taxon>Fungi</taxon>
        <taxon>Dikarya</taxon>
        <taxon>Ascomycota</taxon>
        <taxon>Pezizomycotina</taxon>
        <taxon>Dothideomycetes</taxon>
        <taxon>Dothideomycetidae</taxon>
        <taxon>Mycosphaerellales</taxon>
        <taxon>Mycosphaerellaceae</taxon>
        <taxon>Fulvia</taxon>
    </lineage>
</organism>
<evidence type="ECO:0000256" key="4">
    <source>
        <dbReference type="ARBA" id="ARBA00023163"/>
    </source>
</evidence>
<evidence type="ECO:0000256" key="5">
    <source>
        <dbReference type="ARBA" id="ARBA00023242"/>
    </source>
</evidence>
<dbReference type="GO" id="GO:0000976">
    <property type="term" value="F:transcription cis-regulatory region binding"/>
    <property type="evidence" value="ECO:0007669"/>
    <property type="project" value="TreeGrafter"/>
</dbReference>
<keyword evidence="4" id="KW-0804">Transcription</keyword>
<dbReference type="Proteomes" id="UP000756132">
    <property type="component" value="Chromosome 13"/>
</dbReference>
<comment type="subcellular location">
    <subcellularLocation>
        <location evidence="1">Nucleus</location>
    </subcellularLocation>
</comment>
<evidence type="ECO:0000256" key="6">
    <source>
        <dbReference type="SAM" id="MobiDB-lite"/>
    </source>
</evidence>
<dbReference type="PANTHER" id="PTHR31845:SF10">
    <property type="entry name" value="ZN(II)2CYS6 TRANSCRIPTION FACTOR (EUROFUNG)"/>
    <property type="match status" value="1"/>
</dbReference>
<dbReference type="GO" id="GO:0005634">
    <property type="term" value="C:nucleus"/>
    <property type="evidence" value="ECO:0007669"/>
    <property type="project" value="UniProtKB-SubCell"/>
</dbReference>